<dbReference type="GO" id="GO:0004708">
    <property type="term" value="F:MAP kinase kinase activity"/>
    <property type="evidence" value="ECO:0007669"/>
    <property type="project" value="UniProtKB-EC"/>
</dbReference>
<accession>C4QXY2</accession>
<dbReference type="PROSITE" id="PS00107">
    <property type="entry name" value="PROTEIN_KINASE_ATP"/>
    <property type="match status" value="1"/>
</dbReference>
<dbReference type="PROSITE" id="PS00108">
    <property type="entry name" value="PROTEIN_KINASE_ST"/>
    <property type="match status" value="1"/>
</dbReference>
<dbReference type="GO" id="GO:0060237">
    <property type="term" value="P:regulation of fungal-type cell wall organization"/>
    <property type="evidence" value="ECO:0007669"/>
    <property type="project" value="TreeGrafter"/>
</dbReference>
<dbReference type="HOGENOM" id="CLU_000288_63_23_1"/>
<dbReference type="Pfam" id="PF00069">
    <property type="entry name" value="Pkinase"/>
    <property type="match status" value="1"/>
</dbReference>
<dbReference type="GO" id="GO:0000196">
    <property type="term" value="P:cell integrity MAPK cascade"/>
    <property type="evidence" value="ECO:0007669"/>
    <property type="project" value="EnsemblFungi"/>
</dbReference>
<evidence type="ECO:0000256" key="1">
    <source>
        <dbReference type="ARBA" id="ARBA00022679"/>
    </source>
</evidence>
<dbReference type="InParanoid" id="C4QXY2"/>
<keyword evidence="1" id="KW-0808">Transferase</keyword>
<dbReference type="GO" id="GO:0005737">
    <property type="term" value="C:cytoplasm"/>
    <property type="evidence" value="ECO:0007669"/>
    <property type="project" value="EnsemblFungi"/>
</dbReference>
<dbReference type="GO" id="GO:0030447">
    <property type="term" value="P:filamentous growth"/>
    <property type="evidence" value="ECO:0007669"/>
    <property type="project" value="UniProtKB-ARBA"/>
</dbReference>
<reference evidence="11 12" key="1">
    <citation type="journal article" date="2009" name="Nat. Biotechnol.">
        <title>Genome sequence of the recombinant protein production host Pichia pastoris.</title>
        <authorList>
            <person name="De Schutter K."/>
            <person name="Lin Y.C."/>
            <person name="Tiels P."/>
            <person name="Van Hecke A."/>
            <person name="Glinka S."/>
            <person name="Weber-Lehmann J."/>
            <person name="Rouze P."/>
            <person name="Van de Peer Y."/>
            <person name="Callewaert N."/>
        </authorList>
    </citation>
    <scope>NUCLEOTIDE SEQUENCE [LARGE SCALE GENOMIC DNA]</scope>
    <source>
        <strain evidence="12">GS115 / ATCC 20864</strain>
    </source>
</reference>
<dbReference type="PANTHER" id="PTHR48013">
    <property type="entry name" value="DUAL SPECIFICITY MITOGEN-ACTIVATED PROTEIN KINASE KINASE 5-RELATED"/>
    <property type="match status" value="1"/>
</dbReference>
<sequence length="435" mass="49065">MIHKMSRSSDANPPEVMIGSPKSRRPMFIPEISSKRASSPSNRPKLPGLSIPAAISSSTSTSITSNPEPRTNQKPAILGIPSTRTRGKSPVALNALNTEVSESPALLEELQSLSLAEGKPGNSKVNVYDKEIDDLEEDDWKYLFNNDDIAELDVLGEGIGGSVRKCKLKHNSRLFALKIITTDPNPDFQRQMIRELKFNRSFNSPNIVQYYGTFINEKSASIYICMEYMGGKSLDAIYKNIKTRGGRIGEKVLGKIAESVLKGLSYLHERKIIHRDIKPQNILLSFNGEVKLCDFGVSGEVINSLATTFTGTSYYMAPERIKNEPYTVTSDVWSLGLTLLEVAQGRFPYYSERDHIPLTPIELLSMILNFTPTLEDEPGENIFWSPAFKSFLHYCLVKDRKKRHSPHQMLKHPWMISQSKKSVKMDKFVRQCWEE</sequence>
<dbReference type="GO" id="GO:0050850">
    <property type="term" value="P:positive regulation of calcium-mediated signaling"/>
    <property type="evidence" value="ECO:0007669"/>
    <property type="project" value="EnsemblFungi"/>
</dbReference>
<name>C4QXY2_KOMPG</name>
<keyword evidence="4 7" id="KW-0067">ATP-binding</keyword>
<keyword evidence="8" id="KW-0723">Serine/threonine-protein kinase</keyword>
<keyword evidence="3 11" id="KW-0418">Kinase</keyword>
<dbReference type="KEGG" id="ppa:PAS_chr1-4_0271"/>
<evidence type="ECO:0000313" key="11">
    <source>
        <dbReference type="EMBL" id="CAY68105.1"/>
    </source>
</evidence>
<evidence type="ECO:0000256" key="2">
    <source>
        <dbReference type="ARBA" id="ARBA00022741"/>
    </source>
</evidence>
<dbReference type="FunCoup" id="C4QXY2">
    <property type="interactions" value="637"/>
</dbReference>
<dbReference type="SMART" id="SM00220">
    <property type="entry name" value="S_TKc"/>
    <property type="match status" value="1"/>
</dbReference>
<evidence type="ECO:0000256" key="5">
    <source>
        <dbReference type="ARBA" id="ARBA00038035"/>
    </source>
</evidence>
<dbReference type="GO" id="GO:0004674">
    <property type="term" value="F:protein serine/threonine kinase activity"/>
    <property type="evidence" value="ECO:0007669"/>
    <property type="project" value="UniProtKB-KW"/>
</dbReference>
<keyword evidence="12" id="KW-1185">Reference proteome</keyword>
<dbReference type="STRING" id="644223.C4QXY2"/>
<dbReference type="GeneID" id="8196942"/>
<evidence type="ECO:0000313" key="12">
    <source>
        <dbReference type="Proteomes" id="UP000000314"/>
    </source>
</evidence>
<feature type="region of interest" description="Disordered" evidence="9">
    <location>
        <begin position="1"/>
        <end position="84"/>
    </location>
</feature>
<evidence type="ECO:0000256" key="7">
    <source>
        <dbReference type="PROSITE-ProRule" id="PRU10141"/>
    </source>
</evidence>
<dbReference type="InterPro" id="IPR008271">
    <property type="entry name" value="Ser/Thr_kinase_AS"/>
</dbReference>
<evidence type="ECO:0000256" key="6">
    <source>
        <dbReference type="ARBA" id="ARBA00038999"/>
    </source>
</evidence>
<dbReference type="Proteomes" id="UP000000314">
    <property type="component" value="Chromosome 1"/>
</dbReference>
<evidence type="ECO:0000256" key="8">
    <source>
        <dbReference type="RuleBase" id="RU000304"/>
    </source>
</evidence>
<dbReference type="SUPFAM" id="SSF56112">
    <property type="entry name" value="Protein kinase-like (PK-like)"/>
    <property type="match status" value="1"/>
</dbReference>
<dbReference type="GO" id="GO:0005524">
    <property type="term" value="F:ATP binding"/>
    <property type="evidence" value="ECO:0007669"/>
    <property type="project" value="UniProtKB-UniRule"/>
</dbReference>
<gene>
    <name evidence="11" type="ordered locus">PAS_chr1-4_0271</name>
</gene>
<keyword evidence="2 7" id="KW-0547">Nucleotide-binding</keyword>
<feature type="binding site" evidence="7">
    <location>
        <position position="178"/>
    </location>
    <ligand>
        <name>ATP</name>
        <dbReference type="ChEBI" id="CHEBI:30616"/>
    </ligand>
</feature>
<organism evidence="11 12">
    <name type="scientific">Komagataella phaffii (strain GS115 / ATCC 20864)</name>
    <name type="common">Yeast</name>
    <name type="synonym">Pichia pastoris</name>
    <dbReference type="NCBI Taxonomy" id="644223"/>
    <lineage>
        <taxon>Eukaryota</taxon>
        <taxon>Fungi</taxon>
        <taxon>Dikarya</taxon>
        <taxon>Ascomycota</taxon>
        <taxon>Saccharomycotina</taxon>
        <taxon>Pichiomycetes</taxon>
        <taxon>Pichiales</taxon>
        <taxon>Pichiaceae</taxon>
        <taxon>Komagataella</taxon>
    </lineage>
</organism>
<proteinExistence type="inferred from homology"/>
<dbReference type="Gene3D" id="3.30.200.20">
    <property type="entry name" value="Phosphorylase Kinase, domain 1"/>
    <property type="match status" value="1"/>
</dbReference>
<evidence type="ECO:0000256" key="4">
    <source>
        <dbReference type="ARBA" id="ARBA00022840"/>
    </source>
</evidence>
<dbReference type="PROSITE" id="PS50011">
    <property type="entry name" value="PROTEIN_KINASE_DOM"/>
    <property type="match status" value="1"/>
</dbReference>
<dbReference type="OMA" id="VGTMYFM"/>
<dbReference type="EMBL" id="FN392319">
    <property type="protein sequence ID" value="CAY68105.1"/>
    <property type="molecule type" value="Genomic_DNA"/>
</dbReference>
<dbReference type="PANTHER" id="PTHR48013:SF6">
    <property type="entry name" value="MAP KINASE KINASE MKK1_SSP32-RELATED"/>
    <property type="match status" value="1"/>
</dbReference>
<evidence type="ECO:0000259" key="10">
    <source>
        <dbReference type="PROSITE" id="PS50011"/>
    </source>
</evidence>
<protein>
    <recommendedName>
        <fullName evidence="6">mitogen-activated protein kinase kinase</fullName>
        <ecNumber evidence="6">2.7.12.2</ecNumber>
    </recommendedName>
</protein>
<evidence type="ECO:0000256" key="9">
    <source>
        <dbReference type="SAM" id="MobiDB-lite"/>
    </source>
</evidence>
<dbReference type="FunFam" id="1.10.510.10:FF:000263">
    <property type="entry name" value="MAP kinase skh1/pek1"/>
    <property type="match status" value="1"/>
</dbReference>
<dbReference type="GO" id="GO:0000935">
    <property type="term" value="C:division septum"/>
    <property type="evidence" value="ECO:0007669"/>
    <property type="project" value="EnsemblFungi"/>
</dbReference>
<dbReference type="InterPro" id="IPR000719">
    <property type="entry name" value="Prot_kinase_dom"/>
</dbReference>
<dbReference type="InterPro" id="IPR017441">
    <property type="entry name" value="Protein_kinase_ATP_BS"/>
</dbReference>
<feature type="domain" description="Protein kinase" evidence="10">
    <location>
        <begin position="149"/>
        <end position="415"/>
    </location>
</feature>
<dbReference type="AlphaFoldDB" id="C4QXY2"/>
<comment type="similarity">
    <text evidence="5">Belongs to the protein kinase superfamily. STE Ser/Thr protein kinase family. MAP kinase kinase subfamily.</text>
</comment>
<dbReference type="Gene3D" id="1.10.510.10">
    <property type="entry name" value="Transferase(Phosphotransferase) domain 1"/>
    <property type="match status" value="1"/>
</dbReference>
<dbReference type="InterPro" id="IPR011009">
    <property type="entry name" value="Kinase-like_dom_sf"/>
</dbReference>
<dbReference type="EC" id="2.7.12.2" evidence="6"/>
<dbReference type="RefSeq" id="XP_002490386.1">
    <property type="nucleotide sequence ID" value="XM_002490341.1"/>
</dbReference>
<evidence type="ECO:0000256" key="3">
    <source>
        <dbReference type="ARBA" id="ARBA00022777"/>
    </source>
</evidence>
<feature type="compositionally biased region" description="Low complexity" evidence="9">
    <location>
        <begin position="50"/>
        <end position="65"/>
    </location>
</feature>
<dbReference type="eggNOG" id="KOG0581">
    <property type="taxonomic scope" value="Eukaryota"/>
</dbReference>
<dbReference type="OrthoDB" id="10252354at2759"/>
<dbReference type="SMR" id="C4QXY2"/>